<sequence length="62" mass="6986">QLVDRLPVLGQSDLLGLLQPPAHVFDLAFQTFLGPLQKERLRLQLLVLLLQSLEVHLQLPPP</sequence>
<dbReference type="Ensembl" id="ENSORLT00000039857.1">
    <property type="protein sequence ID" value="ENSORLP00000035747.1"/>
    <property type="gene ID" value="ENSORLG00000024552.1"/>
</dbReference>
<protein>
    <submittedName>
        <fullName evidence="1">Uncharacterized protein</fullName>
    </submittedName>
</protein>
<evidence type="ECO:0000313" key="2">
    <source>
        <dbReference type="Proteomes" id="UP000001038"/>
    </source>
</evidence>
<dbReference type="Proteomes" id="UP000001038">
    <property type="component" value="Chromosome 19"/>
</dbReference>
<accession>A0A3B3HV84</accession>
<evidence type="ECO:0000313" key="1">
    <source>
        <dbReference type="Ensembl" id="ENSORLP00000035747.1"/>
    </source>
</evidence>
<name>A0A3B3HV84_ORYLA</name>
<dbReference type="Bgee" id="ENSORLG00000024552">
    <property type="expression patterns" value="Expressed in adult organism and 2 other cell types or tissues"/>
</dbReference>
<reference evidence="1" key="2">
    <citation type="submission" date="2025-08" db="UniProtKB">
        <authorList>
            <consortium name="Ensembl"/>
        </authorList>
    </citation>
    <scope>IDENTIFICATION</scope>
    <source>
        <strain evidence="1">Hd-rR</strain>
    </source>
</reference>
<dbReference type="AlphaFoldDB" id="A0A3B3HV84"/>
<keyword evidence="2" id="KW-1185">Reference proteome</keyword>
<proteinExistence type="predicted"/>
<organism evidence="1 2">
    <name type="scientific">Oryzias latipes</name>
    <name type="common">Japanese rice fish</name>
    <name type="synonym">Japanese killifish</name>
    <dbReference type="NCBI Taxonomy" id="8090"/>
    <lineage>
        <taxon>Eukaryota</taxon>
        <taxon>Metazoa</taxon>
        <taxon>Chordata</taxon>
        <taxon>Craniata</taxon>
        <taxon>Vertebrata</taxon>
        <taxon>Euteleostomi</taxon>
        <taxon>Actinopterygii</taxon>
        <taxon>Neopterygii</taxon>
        <taxon>Teleostei</taxon>
        <taxon>Neoteleostei</taxon>
        <taxon>Acanthomorphata</taxon>
        <taxon>Ovalentaria</taxon>
        <taxon>Atherinomorphae</taxon>
        <taxon>Beloniformes</taxon>
        <taxon>Adrianichthyidae</taxon>
        <taxon>Oryziinae</taxon>
        <taxon>Oryzias</taxon>
    </lineage>
</organism>
<reference evidence="1 2" key="1">
    <citation type="journal article" date="2007" name="Nature">
        <title>The medaka draft genome and insights into vertebrate genome evolution.</title>
        <authorList>
            <person name="Kasahara M."/>
            <person name="Naruse K."/>
            <person name="Sasaki S."/>
            <person name="Nakatani Y."/>
            <person name="Qu W."/>
            <person name="Ahsan B."/>
            <person name="Yamada T."/>
            <person name="Nagayasu Y."/>
            <person name="Doi K."/>
            <person name="Kasai Y."/>
            <person name="Jindo T."/>
            <person name="Kobayashi D."/>
            <person name="Shimada A."/>
            <person name="Toyoda A."/>
            <person name="Kuroki Y."/>
            <person name="Fujiyama A."/>
            <person name="Sasaki T."/>
            <person name="Shimizu A."/>
            <person name="Asakawa S."/>
            <person name="Shimizu N."/>
            <person name="Hashimoto S."/>
            <person name="Yang J."/>
            <person name="Lee Y."/>
            <person name="Matsushima K."/>
            <person name="Sugano S."/>
            <person name="Sakaizumi M."/>
            <person name="Narita T."/>
            <person name="Ohishi K."/>
            <person name="Haga S."/>
            <person name="Ohta F."/>
            <person name="Nomoto H."/>
            <person name="Nogata K."/>
            <person name="Morishita T."/>
            <person name="Endo T."/>
            <person name="Shin-I T."/>
            <person name="Takeda H."/>
            <person name="Morishita S."/>
            <person name="Kohara Y."/>
        </authorList>
    </citation>
    <scope>NUCLEOTIDE SEQUENCE [LARGE SCALE GENOMIC DNA]</scope>
    <source>
        <strain evidence="1 2">Hd-rR</strain>
    </source>
</reference>
<reference evidence="1" key="3">
    <citation type="submission" date="2025-09" db="UniProtKB">
        <authorList>
            <consortium name="Ensembl"/>
        </authorList>
    </citation>
    <scope>IDENTIFICATION</scope>
    <source>
        <strain evidence="1">Hd-rR</strain>
    </source>
</reference>
<dbReference type="InParanoid" id="A0A3B3HV84"/>
<dbReference type="GeneTree" id="ENSGT00990000203721"/>